<organism evidence="2 3">
    <name type="scientific">Rhizoctonia solani</name>
    <dbReference type="NCBI Taxonomy" id="456999"/>
    <lineage>
        <taxon>Eukaryota</taxon>
        <taxon>Fungi</taxon>
        <taxon>Dikarya</taxon>
        <taxon>Basidiomycota</taxon>
        <taxon>Agaricomycotina</taxon>
        <taxon>Agaricomycetes</taxon>
        <taxon>Cantharellales</taxon>
        <taxon>Ceratobasidiaceae</taxon>
        <taxon>Rhizoctonia</taxon>
    </lineage>
</organism>
<evidence type="ECO:0000313" key="3">
    <source>
        <dbReference type="Proteomes" id="UP000663888"/>
    </source>
</evidence>
<dbReference type="PROSITE" id="PS50181">
    <property type="entry name" value="FBOX"/>
    <property type="match status" value="1"/>
</dbReference>
<feature type="domain" description="F-box" evidence="1">
    <location>
        <begin position="11"/>
        <end position="57"/>
    </location>
</feature>
<dbReference type="Pfam" id="PF12014">
    <property type="entry name" value="Cyclin_D1_bind"/>
    <property type="match status" value="1"/>
</dbReference>
<gene>
    <name evidence="2" type="ORF">RDB_LOCUS61707</name>
</gene>
<sequence>MSAKAMRAVSSGNMGSIPTEILIECLAYLDPHDLVNVLSVSTTLRAVASHDTLWQIHCERIYNKGSSEVLGWRPVEKHDGLAYHLIWRRLALVEPYLGWWLSIDALPAGSVMQIWLNDQTLVVSSVLPVTTLPSTSIPELLAFGEATDYIIAQYIHNGFPSPLYIDAQYISLDQWSNKHSIQWLHETPLKIMHQAHRLQTFHVSNKMDISNRTEPPPFTWTFRNSPSLLNAIKHSGVVYDNEGYAMAMSVPTFSFPRGLSPKPFVAIHSPFEESDPSTLVANGIWVASYGEAHGCEFIHIHVRKINERDLNGQWGDEGSLASAVTPASQDIQSLFNLLTPPTIRLSIEDVQVGNTVIEATKLTGDTNVPRGVRTFVGFLDHRGAWSGPSENGEFVPRAPSHPWPLVPGSIFQSGRPAVGLPSDLEEMKAQDLPARGMTMPGLMRVSETGFSDPKWANATIHIASRREIRVLLLDGHHVTTFYKAEKSMFEPMN</sequence>
<name>A0A8H3B572_9AGAM</name>
<dbReference type="AlphaFoldDB" id="A0A8H3B572"/>
<accession>A0A8H3B572</accession>
<protein>
    <recommendedName>
        <fullName evidence="1">F-box domain-containing protein</fullName>
    </recommendedName>
</protein>
<evidence type="ECO:0000313" key="2">
    <source>
        <dbReference type="EMBL" id="CAE6447681.1"/>
    </source>
</evidence>
<dbReference type="GO" id="GO:0016567">
    <property type="term" value="P:protein ubiquitination"/>
    <property type="evidence" value="ECO:0007669"/>
    <property type="project" value="UniProtKB-UniPathway"/>
</dbReference>
<comment type="caution">
    <text evidence="2">The sequence shown here is derived from an EMBL/GenBank/DDBJ whole genome shotgun (WGS) entry which is preliminary data.</text>
</comment>
<dbReference type="UniPathway" id="UPA00143"/>
<evidence type="ECO:0000259" key="1">
    <source>
        <dbReference type="PROSITE" id="PS50181"/>
    </source>
</evidence>
<reference evidence="2" key="1">
    <citation type="submission" date="2021-01" db="EMBL/GenBank/DDBJ databases">
        <authorList>
            <person name="Kaushik A."/>
        </authorList>
    </citation>
    <scope>NUCLEOTIDE SEQUENCE</scope>
    <source>
        <strain evidence="2">AG4-R118</strain>
    </source>
</reference>
<proteinExistence type="predicted"/>
<dbReference type="Pfam" id="PF12937">
    <property type="entry name" value="F-box-like"/>
    <property type="match status" value="1"/>
</dbReference>
<dbReference type="SUPFAM" id="SSF81383">
    <property type="entry name" value="F-box domain"/>
    <property type="match status" value="1"/>
</dbReference>
<dbReference type="Gene3D" id="1.20.1280.50">
    <property type="match status" value="1"/>
</dbReference>
<dbReference type="InterPro" id="IPR001810">
    <property type="entry name" value="F-box_dom"/>
</dbReference>
<dbReference type="EMBL" id="CAJMWX010001033">
    <property type="protein sequence ID" value="CAE6447681.1"/>
    <property type="molecule type" value="Genomic_DNA"/>
</dbReference>
<dbReference type="InterPro" id="IPR036047">
    <property type="entry name" value="F-box-like_dom_sf"/>
</dbReference>
<dbReference type="Proteomes" id="UP000663888">
    <property type="component" value="Unassembled WGS sequence"/>
</dbReference>
<dbReference type="SMART" id="SM00256">
    <property type="entry name" value="FBOX"/>
    <property type="match status" value="1"/>
</dbReference>